<accession>A0A5C6FD84</accession>
<dbReference type="EMBL" id="SJPW01000002">
    <property type="protein sequence ID" value="TWU58702.1"/>
    <property type="molecule type" value="Genomic_DNA"/>
</dbReference>
<protein>
    <submittedName>
        <fullName evidence="1">Uncharacterized protein</fullName>
    </submittedName>
</protein>
<comment type="caution">
    <text evidence="1">The sequence shown here is derived from an EMBL/GenBank/DDBJ whole genome shotgun (WGS) entry which is preliminary data.</text>
</comment>
<evidence type="ECO:0000313" key="2">
    <source>
        <dbReference type="Proteomes" id="UP000318288"/>
    </source>
</evidence>
<proteinExistence type="predicted"/>
<dbReference type="AlphaFoldDB" id="A0A5C6FD84"/>
<name>A0A5C6FD84_9BACT</name>
<gene>
    <name evidence="1" type="ORF">Poly51_14820</name>
</gene>
<dbReference type="Proteomes" id="UP000318288">
    <property type="component" value="Unassembled WGS sequence"/>
</dbReference>
<reference evidence="1 2" key="1">
    <citation type="submission" date="2019-02" db="EMBL/GenBank/DDBJ databases">
        <title>Deep-cultivation of Planctomycetes and their phenomic and genomic characterization uncovers novel biology.</title>
        <authorList>
            <person name="Wiegand S."/>
            <person name="Jogler M."/>
            <person name="Boedeker C."/>
            <person name="Pinto D."/>
            <person name="Vollmers J."/>
            <person name="Rivas-Marin E."/>
            <person name="Kohn T."/>
            <person name="Peeters S.H."/>
            <person name="Heuer A."/>
            <person name="Rast P."/>
            <person name="Oberbeckmann S."/>
            <person name="Bunk B."/>
            <person name="Jeske O."/>
            <person name="Meyerdierks A."/>
            <person name="Storesund J.E."/>
            <person name="Kallscheuer N."/>
            <person name="Luecker S."/>
            <person name="Lage O.M."/>
            <person name="Pohl T."/>
            <person name="Merkel B.J."/>
            <person name="Hornburger P."/>
            <person name="Mueller R.-W."/>
            <person name="Bruemmer F."/>
            <person name="Labrenz M."/>
            <person name="Spormann A.M."/>
            <person name="Op Den Camp H."/>
            <person name="Overmann J."/>
            <person name="Amann R."/>
            <person name="Jetten M.S.M."/>
            <person name="Mascher T."/>
            <person name="Medema M.H."/>
            <person name="Devos D.P."/>
            <person name="Kaster A.-K."/>
            <person name="Ovreas L."/>
            <person name="Rohde M."/>
            <person name="Galperin M.Y."/>
            <person name="Jogler C."/>
        </authorList>
    </citation>
    <scope>NUCLEOTIDE SEQUENCE [LARGE SCALE GENOMIC DNA]</scope>
    <source>
        <strain evidence="1 2">Poly51</strain>
    </source>
</reference>
<sequence>MDIDTFDDPAHGNQQLVLFHRFYNQYQFQVRAITCAQNDMVVLPSLPFGSAHASLGAADDLRRVVEKIRERFTHVTIHIPQLQQFLSFNVLD</sequence>
<organism evidence="1 2">
    <name type="scientific">Rubripirellula tenax</name>
    <dbReference type="NCBI Taxonomy" id="2528015"/>
    <lineage>
        <taxon>Bacteria</taxon>
        <taxon>Pseudomonadati</taxon>
        <taxon>Planctomycetota</taxon>
        <taxon>Planctomycetia</taxon>
        <taxon>Pirellulales</taxon>
        <taxon>Pirellulaceae</taxon>
        <taxon>Rubripirellula</taxon>
    </lineage>
</organism>
<keyword evidence="2" id="KW-1185">Reference proteome</keyword>
<evidence type="ECO:0000313" key="1">
    <source>
        <dbReference type="EMBL" id="TWU58702.1"/>
    </source>
</evidence>